<dbReference type="CDD" id="cd03244">
    <property type="entry name" value="ABCC_MRP_domain2"/>
    <property type="match status" value="1"/>
</dbReference>
<keyword evidence="3 10" id="KW-0812">Transmembrane</keyword>
<feature type="transmembrane region" description="Helical" evidence="10">
    <location>
        <begin position="693"/>
        <end position="711"/>
    </location>
</feature>
<feature type="transmembrane region" description="Helical" evidence="10">
    <location>
        <begin position="202"/>
        <end position="224"/>
    </location>
</feature>
<dbReference type="InterPro" id="IPR003593">
    <property type="entry name" value="AAA+_ATPase"/>
</dbReference>
<dbReference type="InterPro" id="IPR027417">
    <property type="entry name" value="P-loop_NTPase"/>
</dbReference>
<dbReference type="InterPro" id="IPR017871">
    <property type="entry name" value="ABC_transporter-like_CS"/>
</dbReference>
<dbReference type="PROSITE" id="PS50929">
    <property type="entry name" value="ABC_TM1F"/>
    <property type="match status" value="2"/>
</dbReference>
<dbReference type="PROSITE" id="PS50893">
    <property type="entry name" value="ABC_TRANSPORTER_2"/>
    <property type="match status" value="2"/>
</dbReference>
<dbReference type="AlphaFoldDB" id="A0A8K0FYC8"/>
<dbReference type="GO" id="GO:0005524">
    <property type="term" value="F:ATP binding"/>
    <property type="evidence" value="ECO:0007669"/>
    <property type="project" value="UniProtKB-KW"/>
</dbReference>
<evidence type="ECO:0008006" key="15">
    <source>
        <dbReference type="Google" id="ProtNLM"/>
    </source>
</evidence>
<evidence type="ECO:0000259" key="11">
    <source>
        <dbReference type="PROSITE" id="PS50893"/>
    </source>
</evidence>
<feature type="transmembrane region" description="Helical" evidence="10">
    <location>
        <begin position="848"/>
        <end position="867"/>
    </location>
</feature>
<reference evidence="13" key="1">
    <citation type="submission" date="2019-08" db="EMBL/GenBank/DDBJ databases">
        <title>The genome of the North American firefly Photinus pyralis.</title>
        <authorList>
            <consortium name="Photinus pyralis genome working group"/>
            <person name="Fallon T.R."/>
            <person name="Sander Lower S.E."/>
            <person name="Weng J.-K."/>
        </authorList>
    </citation>
    <scope>NUCLEOTIDE SEQUENCE</scope>
    <source>
        <strain evidence="13">TRF0915ILg1</strain>
        <tissue evidence="13">Whole body</tissue>
    </source>
</reference>
<dbReference type="PANTHER" id="PTHR24223">
    <property type="entry name" value="ATP-BINDING CASSETTE SUB-FAMILY C"/>
    <property type="match status" value="1"/>
</dbReference>
<dbReference type="FunFam" id="3.40.50.300:FF:000973">
    <property type="entry name" value="Multidrug resistance-associated protein 4"/>
    <property type="match status" value="1"/>
</dbReference>
<keyword evidence="9" id="KW-0175">Coiled coil</keyword>
<evidence type="ECO:0000256" key="4">
    <source>
        <dbReference type="ARBA" id="ARBA00022737"/>
    </source>
</evidence>
<feature type="transmembrane region" description="Helical" evidence="10">
    <location>
        <begin position="935"/>
        <end position="955"/>
    </location>
</feature>
<dbReference type="GO" id="GO:0016020">
    <property type="term" value="C:membrane"/>
    <property type="evidence" value="ECO:0007669"/>
    <property type="project" value="UniProtKB-SubCell"/>
</dbReference>
<comment type="caution">
    <text evidence="13">The sequence shown here is derived from an EMBL/GenBank/DDBJ whole genome shotgun (WGS) entry which is preliminary data.</text>
</comment>
<evidence type="ECO:0000313" key="13">
    <source>
        <dbReference type="EMBL" id="KAF2881307.1"/>
    </source>
</evidence>
<feature type="transmembrane region" description="Helical" evidence="10">
    <location>
        <begin position="324"/>
        <end position="340"/>
    </location>
</feature>
<protein>
    <recommendedName>
        <fullName evidence="15">Multidrug resistance-associated protein lethal(2)03659</fullName>
    </recommendedName>
</protein>
<gene>
    <name evidence="13" type="ORF">ILUMI_24863</name>
</gene>
<dbReference type="GO" id="GO:0016887">
    <property type="term" value="F:ATP hydrolysis activity"/>
    <property type="evidence" value="ECO:0007669"/>
    <property type="project" value="InterPro"/>
</dbReference>
<dbReference type="OrthoDB" id="6500128at2759"/>
<dbReference type="SUPFAM" id="SSF90123">
    <property type="entry name" value="ABC transporter transmembrane region"/>
    <property type="match status" value="2"/>
</dbReference>
<dbReference type="CDD" id="cd18579">
    <property type="entry name" value="ABC_6TM_ABCC_D1"/>
    <property type="match status" value="1"/>
</dbReference>
<feature type="transmembrane region" description="Helical" evidence="10">
    <location>
        <begin position="821"/>
        <end position="842"/>
    </location>
</feature>
<feature type="transmembrane region" description="Helical" evidence="10">
    <location>
        <begin position="750"/>
        <end position="774"/>
    </location>
</feature>
<keyword evidence="6" id="KW-0067">ATP-binding</keyword>
<dbReference type="SMART" id="SM00382">
    <property type="entry name" value="AAA"/>
    <property type="match status" value="2"/>
</dbReference>
<evidence type="ECO:0000256" key="9">
    <source>
        <dbReference type="SAM" id="Coils"/>
    </source>
</evidence>
<keyword evidence="8 10" id="KW-0472">Membrane</keyword>
<keyword evidence="4" id="KW-0677">Repeat</keyword>
<feature type="coiled-coil region" evidence="9">
    <location>
        <begin position="617"/>
        <end position="644"/>
    </location>
</feature>
<dbReference type="CDD" id="cd03250">
    <property type="entry name" value="ABCC_MRP_domain1"/>
    <property type="match status" value="1"/>
</dbReference>
<dbReference type="FunFam" id="1.20.1560.10:FF:000014">
    <property type="entry name" value="Multidrug resistance-associated protein member 4"/>
    <property type="match status" value="1"/>
</dbReference>
<dbReference type="FunFam" id="3.40.50.300:FF:000163">
    <property type="entry name" value="Multidrug resistance-associated protein member 4"/>
    <property type="match status" value="1"/>
</dbReference>
<feature type="domain" description="ABC transporter" evidence="11">
    <location>
        <begin position="405"/>
        <end position="625"/>
    </location>
</feature>
<keyword evidence="2" id="KW-0813">Transport</keyword>
<dbReference type="PROSITE" id="PS00211">
    <property type="entry name" value="ABC_TRANSPORTER_1"/>
    <property type="match status" value="1"/>
</dbReference>
<dbReference type="Pfam" id="PF00664">
    <property type="entry name" value="ABC_membrane"/>
    <property type="match status" value="2"/>
</dbReference>
<sequence>MDVSETRERKPNPIENSNVFSRLFFCFTCGIFRQGLRKGVNEDNIYKPIKECDATFLGNELEKEWDLQKEKTPLRFFRCLLKLCGKRYVFLGLSVLIIDTPIVLVRPILQGKIVSYFSKDENSVNENEVVYYAGLLLSSTFIRTIFYGFYCFAFETMTLKLKMAISTLLYRKSLKLNSFATSHQSSKTVTLITKDVDMLDDVFYVMPSLISGVLQSAIMGYIVYKNVGISTFPGVAALIAVVPLHVLLGKKVGTFRKRTAKETESRVRITQEILTAVRIIKMYTWELFFSRSVEALRKREIRNLRFLFYIKESAYVIGHLNSKLALYISIMTYIALGNYITAEKAFIVVGCFGTLSVVFTILMPWGIAKVSEMRTAMKRFTAFLNSEEISKSCVNTIGEKQEPNISVKDAEVKCNDGTVILNEITLSIKSGLTLFTGPIGSGKSTFLKLLLGDVNKNDGIVEITGNMSYASQEPWLFPGTVRQNIIFNEGFDQKRYEIVVKVCALQKDFQDLSNGDKTYLTDRGLNLSRGQKTRINLARAVYKRADIYLLDDCLSAVDPHVAKHIFNECIKGFLKDKMCVLVTHQEHLLKEADDIIALNKGSISFHGSYDNLKNLNKEYFEALIKEGNEKIEQLEKNKIEEVANEFDDVDETSKLLLDVNVSTRNIYQEVAEEGSVSKKVYLEYFKSGGGIKMILLVLAVAIAAQIATSWSEYFVSFWVDMEQELSGFKYNQTTNSTEFKNLEEAHDSIMVQYSLVIFGAIALTFLKVFVFYILTCKASVNIHNAILKKIINAVMTFFDANLSGNIINRLSRDLGILDEQLASTICEILSASMTLFGVLFVISSVNTVFLIPSIFFMGILYFIRRLYLPTARSIRRLEGATRSPVIGQFSATLDGLTTIRASDAESLLTKEFEKHLDVYNSAVHMHLSTTRSFSFYVNIVCDLYVALIILTFLIFSTGTLAGKVGLAISQAFTLIGWLQWGVREWAEFENKMTSAERVLEYNKIEEEDKSGNKINNWPHSGNIIYSNVSLCYSATGEKVLKDVNFTINSKNKIGIVGRTGAGKTSIISTLFRLYEFEGMVSIDDIDTKNVSVELLRSKISIIPQDPVLFSGTIRSNLDPYDEYTDKQLWSALEEVELKHSIESLEDEISEGGYNFSVGQKQLICLARAIIRNNIILVLDEATANMDSQTDALIQKTIKRNFVDCTVITIAHRINTIIDSDKVLVMDSGRVVEYDNPQVLLADRDSTFYKMAHDAGLV</sequence>
<dbReference type="InterPro" id="IPR036640">
    <property type="entry name" value="ABC1_TM_sf"/>
</dbReference>
<evidence type="ECO:0000256" key="2">
    <source>
        <dbReference type="ARBA" id="ARBA00022448"/>
    </source>
</evidence>
<keyword evidence="14" id="KW-1185">Reference proteome</keyword>
<dbReference type="Gene3D" id="1.20.1560.10">
    <property type="entry name" value="ABC transporter type 1, transmembrane domain"/>
    <property type="match status" value="2"/>
</dbReference>
<dbReference type="InterPro" id="IPR050173">
    <property type="entry name" value="ABC_transporter_C-like"/>
</dbReference>
<dbReference type="Pfam" id="PF00005">
    <property type="entry name" value="ABC_tran"/>
    <property type="match status" value="2"/>
</dbReference>
<feature type="domain" description="ABC transmembrane type-1" evidence="12">
    <location>
        <begin position="90"/>
        <end position="356"/>
    </location>
</feature>
<accession>A0A8K0FYC8</accession>
<evidence type="ECO:0000256" key="5">
    <source>
        <dbReference type="ARBA" id="ARBA00022741"/>
    </source>
</evidence>
<evidence type="ECO:0000256" key="7">
    <source>
        <dbReference type="ARBA" id="ARBA00022989"/>
    </source>
</evidence>
<feature type="transmembrane region" description="Helical" evidence="10">
    <location>
        <begin position="88"/>
        <end position="109"/>
    </location>
</feature>
<dbReference type="SUPFAM" id="SSF52540">
    <property type="entry name" value="P-loop containing nucleoside triphosphate hydrolases"/>
    <property type="match status" value="2"/>
</dbReference>
<evidence type="ECO:0000256" key="1">
    <source>
        <dbReference type="ARBA" id="ARBA00004141"/>
    </source>
</evidence>
<dbReference type="EMBL" id="VTPC01090773">
    <property type="protein sequence ID" value="KAF2881307.1"/>
    <property type="molecule type" value="Genomic_DNA"/>
</dbReference>
<dbReference type="Proteomes" id="UP000801492">
    <property type="component" value="Unassembled WGS sequence"/>
</dbReference>
<dbReference type="InterPro" id="IPR044726">
    <property type="entry name" value="ABCC_6TM_D2"/>
</dbReference>
<dbReference type="CDD" id="cd18580">
    <property type="entry name" value="ABC_6TM_ABCC_D2"/>
    <property type="match status" value="1"/>
</dbReference>
<organism evidence="13 14">
    <name type="scientific">Ignelater luminosus</name>
    <name type="common">Cucubano</name>
    <name type="synonym">Pyrophorus luminosus</name>
    <dbReference type="NCBI Taxonomy" id="2038154"/>
    <lineage>
        <taxon>Eukaryota</taxon>
        <taxon>Metazoa</taxon>
        <taxon>Ecdysozoa</taxon>
        <taxon>Arthropoda</taxon>
        <taxon>Hexapoda</taxon>
        <taxon>Insecta</taxon>
        <taxon>Pterygota</taxon>
        <taxon>Neoptera</taxon>
        <taxon>Endopterygota</taxon>
        <taxon>Coleoptera</taxon>
        <taxon>Polyphaga</taxon>
        <taxon>Elateriformia</taxon>
        <taxon>Elateroidea</taxon>
        <taxon>Elateridae</taxon>
        <taxon>Agrypninae</taxon>
        <taxon>Pyrophorini</taxon>
        <taxon>Ignelater</taxon>
    </lineage>
</organism>
<evidence type="ECO:0000256" key="8">
    <source>
        <dbReference type="ARBA" id="ARBA00023136"/>
    </source>
</evidence>
<feature type="transmembrane region" description="Helical" evidence="10">
    <location>
        <begin position="346"/>
        <end position="368"/>
    </location>
</feature>
<feature type="domain" description="ABC transmembrane type-1" evidence="12">
    <location>
        <begin position="695"/>
        <end position="990"/>
    </location>
</feature>
<evidence type="ECO:0000256" key="6">
    <source>
        <dbReference type="ARBA" id="ARBA00022840"/>
    </source>
</evidence>
<feature type="transmembrane region" description="Helical" evidence="10">
    <location>
        <begin position="129"/>
        <end position="153"/>
    </location>
</feature>
<proteinExistence type="predicted"/>
<feature type="domain" description="ABC transporter" evidence="11">
    <location>
        <begin position="1023"/>
        <end position="1252"/>
    </location>
</feature>
<evidence type="ECO:0000313" key="14">
    <source>
        <dbReference type="Proteomes" id="UP000801492"/>
    </source>
</evidence>
<keyword evidence="7 10" id="KW-1133">Transmembrane helix</keyword>
<evidence type="ECO:0000256" key="3">
    <source>
        <dbReference type="ARBA" id="ARBA00022692"/>
    </source>
</evidence>
<comment type="subcellular location">
    <subcellularLocation>
        <location evidence="1">Membrane</location>
        <topology evidence="1">Multi-pass membrane protein</topology>
    </subcellularLocation>
</comment>
<keyword evidence="5" id="KW-0547">Nucleotide-binding</keyword>
<dbReference type="PANTHER" id="PTHR24223:SF448">
    <property type="entry name" value="FI20146P1-RELATED"/>
    <property type="match status" value="1"/>
</dbReference>
<dbReference type="InterPro" id="IPR011527">
    <property type="entry name" value="ABC1_TM_dom"/>
</dbReference>
<dbReference type="InterPro" id="IPR003439">
    <property type="entry name" value="ABC_transporter-like_ATP-bd"/>
</dbReference>
<evidence type="ECO:0000256" key="10">
    <source>
        <dbReference type="SAM" id="Phobius"/>
    </source>
</evidence>
<dbReference type="GO" id="GO:0140359">
    <property type="term" value="F:ABC-type transporter activity"/>
    <property type="evidence" value="ECO:0007669"/>
    <property type="project" value="InterPro"/>
</dbReference>
<dbReference type="Gene3D" id="3.40.50.300">
    <property type="entry name" value="P-loop containing nucleotide triphosphate hydrolases"/>
    <property type="match status" value="2"/>
</dbReference>
<feature type="transmembrane region" description="Helical" evidence="10">
    <location>
        <begin position="230"/>
        <end position="248"/>
    </location>
</feature>
<evidence type="ECO:0000259" key="12">
    <source>
        <dbReference type="PROSITE" id="PS50929"/>
    </source>
</evidence>
<dbReference type="InterPro" id="IPR044746">
    <property type="entry name" value="ABCC_6TM_D1"/>
</dbReference>
<name>A0A8K0FYC8_IGNLU</name>